<evidence type="ECO:0000313" key="2">
    <source>
        <dbReference type="Proteomes" id="UP001164746"/>
    </source>
</evidence>
<protein>
    <submittedName>
        <fullName evidence="1">Uncharacterized protein</fullName>
    </submittedName>
</protein>
<dbReference type="Proteomes" id="UP001164746">
    <property type="component" value="Chromosome 5"/>
</dbReference>
<accession>A0ABY7E7G8</accession>
<reference evidence="1" key="1">
    <citation type="submission" date="2022-11" db="EMBL/GenBank/DDBJ databases">
        <title>Centuries of genome instability and evolution in soft-shell clam transmissible cancer (bioRxiv).</title>
        <authorList>
            <person name="Hart S.F.M."/>
            <person name="Yonemitsu M.A."/>
            <person name="Giersch R.M."/>
            <person name="Beal B.F."/>
            <person name="Arriagada G."/>
            <person name="Davis B.W."/>
            <person name="Ostrander E.A."/>
            <person name="Goff S.P."/>
            <person name="Metzger M.J."/>
        </authorList>
    </citation>
    <scope>NUCLEOTIDE SEQUENCE</scope>
    <source>
        <strain evidence="1">MELC-2E11</strain>
        <tissue evidence="1">Siphon/mantle</tissue>
    </source>
</reference>
<sequence>MVSFRILAEVEQADTFTFIISYYKVCIL</sequence>
<gene>
    <name evidence="1" type="ORF">MAR_019738</name>
</gene>
<keyword evidence="2" id="KW-1185">Reference proteome</keyword>
<evidence type="ECO:0000313" key="1">
    <source>
        <dbReference type="EMBL" id="WAR04369.1"/>
    </source>
</evidence>
<dbReference type="EMBL" id="CP111016">
    <property type="protein sequence ID" value="WAR04369.1"/>
    <property type="molecule type" value="Genomic_DNA"/>
</dbReference>
<organism evidence="1 2">
    <name type="scientific">Mya arenaria</name>
    <name type="common">Soft-shell clam</name>
    <dbReference type="NCBI Taxonomy" id="6604"/>
    <lineage>
        <taxon>Eukaryota</taxon>
        <taxon>Metazoa</taxon>
        <taxon>Spiralia</taxon>
        <taxon>Lophotrochozoa</taxon>
        <taxon>Mollusca</taxon>
        <taxon>Bivalvia</taxon>
        <taxon>Autobranchia</taxon>
        <taxon>Heteroconchia</taxon>
        <taxon>Euheterodonta</taxon>
        <taxon>Imparidentia</taxon>
        <taxon>Neoheterodontei</taxon>
        <taxon>Myida</taxon>
        <taxon>Myoidea</taxon>
        <taxon>Myidae</taxon>
        <taxon>Mya</taxon>
    </lineage>
</organism>
<proteinExistence type="predicted"/>
<name>A0ABY7E7G8_MYAAR</name>